<dbReference type="Proteomes" id="UP000308528">
    <property type="component" value="Unassembled WGS sequence"/>
</dbReference>
<reference evidence="2 3" key="1">
    <citation type="submission" date="2019-04" db="EMBL/GenBank/DDBJ databases">
        <title>Lewinella litorea sp. nov., isolated from a marine sand.</title>
        <authorList>
            <person name="Yoon J.-H."/>
        </authorList>
    </citation>
    <scope>NUCLEOTIDE SEQUENCE [LARGE SCALE GENOMIC DNA]</scope>
    <source>
        <strain evidence="2 3">HSMS-39</strain>
    </source>
</reference>
<dbReference type="AlphaFoldDB" id="A0A4V3XL80"/>
<sequence>MKLYTALLLLMLPLIGWAGPADSVRIDEVLLIGHKKTRPRVVFREMTFGSGDVLAVEDLDFAMGRSYNNLMNTGLFASLEIAYDTAAVASGHTTVTVTMRETWYIYPVPVFSLADRNFNVWWEEQNRSLDRVNIGGKLNYYNFTGQRDKLKLGFTTGYTRSLEASYTFPYLNREGSIGMEVNFGSLRRREQNYLTRNNQQEFYLDPNAFVYQRSQATLSLSYRRKIYVSHSIDLGWRYSRVADTIGRVLNPDFYGGGRVRQKYFRAGYDFRIDRRDVRNYPWKGMFFTAGIAKEGLGIYGERDGLEVHADYRRFIPFGKKFSFNYGVAGKYSLIRTRQPFLENRAIGFGNNGLTGYQFYVVDGLDMLIWRLGVRREIFNTKVDLGKLVFIDAFRYIPIRVLLSLQFNQGIANAPFVDSSNRLNNNLLTGMGASVDFVFFYDMVGGIQYNRNHLGEDGIYLNFMLGF</sequence>
<dbReference type="Gene3D" id="3.10.20.310">
    <property type="entry name" value="membrane protein fhac"/>
    <property type="match status" value="1"/>
</dbReference>
<feature type="chain" id="PRO_5020896963" description="POTRA domain-containing protein" evidence="1">
    <location>
        <begin position="19"/>
        <end position="466"/>
    </location>
</feature>
<proteinExistence type="predicted"/>
<gene>
    <name evidence="2" type="ORF">E4021_09425</name>
</gene>
<evidence type="ECO:0000256" key="1">
    <source>
        <dbReference type="SAM" id="SignalP"/>
    </source>
</evidence>
<dbReference type="Gene3D" id="2.40.160.50">
    <property type="entry name" value="membrane protein fhac: a member of the omp85/tpsb transporter family"/>
    <property type="match status" value="1"/>
</dbReference>
<evidence type="ECO:0000313" key="3">
    <source>
        <dbReference type="Proteomes" id="UP000308528"/>
    </source>
</evidence>
<evidence type="ECO:0000313" key="2">
    <source>
        <dbReference type="EMBL" id="THH39823.1"/>
    </source>
</evidence>
<keyword evidence="1" id="KW-0732">Signal</keyword>
<name>A0A4V3XL80_9BACT</name>
<comment type="caution">
    <text evidence="2">The sequence shown here is derived from an EMBL/GenBank/DDBJ whole genome shotgun (WGS) entry which is preliminary data.</text>
</comment>
<dbReference type="RefSeq" id="WP_136458738.1">
    <property type="nucleotide sequence ID" value="NZ_SRSF01000003.1"/>
</dbReference>
<keyword evidence="3" id="KW-1185">Reference proteome</keyword>
<accession>A0A4V3XL80</accession>
<protein>
    <recommendedName>
        <fullName evidence="4">POTRA domain-containing protein</fullName>
    </recommendedName>
</protein>
<dbReference type="EMBL" id="SRSF01000003">
    <property type="protein sequence ID" value="THH39823.1"/>
    <property type="molecule type" value="Genomic_DNA"/>
</dbReference>
<evidence type="ECO:0008006" key="4">
    <source>
        <dbReference type="Google" id="ProtNLM"/>
    </source>
</evidence>
<feature type="signal peptide" evidence="1">
    <location>
        <begin position="1"/>
        <end position="18"/>
    </location>
</feature>
<dbReference type="OrthoDB" id="9768717at2"/>
<organism evidence="2 3">
    <name type="scientific">Neolewinella litorea</name>
    <dbReference type="NCBI Taxonomy" id="2562452"/>
    <lineage>
        <taxon>Bacteria</taxon>
        <taxon>Pseudomonadati</taxon>
        <taxon>Bacteroidota</taxon>
        <taxon>Saprospiria</taxon>
        <taxon>Saprospirales</taxon>
        <taxon>Lewinellaceae</taxon>
        <taxon>Neolewinella</taxon>
    </lineage>
</organism>